<protein>
    <recommendedName>
        <fullName evidence="2">Enoyl-CoA hydratase/isomerase domain-containing protein</fullName>
    </recommendedName>
</protein>
<dbReference type="InterPro" id="IPR029045">
    <property type="entry name" value="ClpP/crotonase-like_dom_sf"/>
</dbReference>
<dbReference type="CDD" id="cd06558">
    <property type="entry name" value="crotonase-like"/>
    <property type="match status" value="1"/>
</dbReference>
<name>F0ZLN9_DICPU</name>
<dbReference type="GO" id="GO:0006574">
    <property type="term" value="P:L-valine catabolic process"/>
    <property type="evidence" value="ECO:0000318"/>
    <property type="project" value="GO_Central"/>
</dbReference>
<dbReference type="FunCoup" id="F0ZLN9">
    <property type="interactions" value="122"/>
</dbReference>
<dbReference type="SUPFAM" id="SSF52096">
    <property type="entry name" value="ClpP/crotonase"/>
    <property type="match status" value="1"/>
</dbReference>
<dbReference type="eggNOG" id="KOG1684">
    <property type="taxonomic scope" value="Eukaryota"/>
</dbReference>
<dbReference type="EMBL" id="GL871070">
    <property type="protein sequence ID" value="EGC35133.1"/>
    <property type="molecule type" value="Genomic_DNA"/>
</dbReference>
<dbReference type="KEGG" id="dpp:DICPUDRAFT_87986"/>
<dbReference type="NCBIfam" id="NF004127">
    <property type="entry name" value="PRK05617.1"/>
    <property type="match status" value="1"/>
</dbReference>
<dbReference type="Proteomes" id="UP000001064">
    <property type="component" value="Unassembled WGS sequence"/>
</dbReference>
<dbReference type="InterPro" id="IPR045004">
    <property type="entry name" value="ECH_dom"/>
</dbReference>
<accession>F0ZLN9</accession>
<dbReference type="AlphaFoldDB" id="F0ZLN9"/>
<dbReference type="GO" id="GO:0003860">
    <property type="term" value="F:3-hydroxyisobutyryl-CoA hydrolase activity"/>
    <property type="evidence" value="ECO:0000318"/>
    <property type="project" value="GO_Central"/>
</dbReference>
<dbReference type="OMA" id="TTHNICV"/>
<evidence type="ECO:0000313" key="3">
    <source>
        <dbReference type="EMBL" id="EGC35133.1"/>
    </source>
</evidence>
<sequence>MLQELKPLLENYNNDRWCKFVIISANTTDRAFCSGGDIKQFASYHDKPGGVNPFIKNEYKIDYLIHTFSKPIISFVNGIVMGGGVGLSIHCQFRIISEKVLWAMPENQIGYFPDVGSNYFLSRLGSMGLYIGITGAKLKAKDLIYSKIATHFIPSVEFDRVIDELVNDYSIENERQINFILNKYRKTIPIDDECTLLKNKDSIDACFSKSVVSLQDILERLEDEKKFNLEWSNKTIEIINNNCPMSTAVCFKAIQQATQMSIEDIFTMEIRIGTRLGVRNDIVEGVKRSVIDRTHKAKFSPATINDIDPDQVDKIFSPLNNPNDEFDINF</sequence>
<dbReference type="Gene3D" id="3.90.226.10">
    <property type="entry name" value="2-enoyl-CoA Hydratase, Chain A, domain 1"/>
    <property type="match status" value="1"/>
</dbReference>
<dbReference type="GO" id="GO:0005739">
    <property type="term" value="C:mitochondrion"/>
    <property type="evidence" value="ECO:0000318"/>
    <property type="project" value="GO_Central"/>
</dbReference>
<dbReference type="PANTHER" id="PTHR43176">
    <property type="entry name" value="3-HYDROXYISOBUTYRYL-COA HYDROLASE-RELATED"/>
    <property type="match status" value="1"/>
</dbReference>
<gene>
    <name evidence="3" type="ORF">DICPUDRAFT_87986</name>
</gene>
<dbReference type="InParanoid" id="F0ZLN9"/>
<reference evidence="4" key="1">
    <citation type="journal article" date="2011" name="Genome Biol.">
        <title>Comparative genomics of the social amoebae Dictyostelium discoideum and Dictyostelium purpureum.</title>
        <authorList>
            <consortium name="US DOE Joint Genome Institute (JGI-PGF)"/>
            <person name="Sucgang R."/>
            <person name="Kuo A."/>
            <person name="Tian X."/>
            <person name="Salerno W."/>
            <person name="Parikh A."/>
            <person name="Feasley C.L."/>
            <person name="Dalin E."/>
            <person name="Tu H."/>
            <person name="Huang E."/>
            <person name="Barry K."/>
            <person name="Lindquist E."/>
            <person name="Shapiro H."/>
            <person name="Bruce D."/>
            <person name="Schmutz J."/>
            <person name="Salamov A."/>
            <person name="Fey P."/>
            <person name="Gaudet P."/>
            <person name="Anjard C."/>
            <person name="Babu M.M."/>
            <person name="Basu S."/>
            <person name="Bushmanova Y."/>
            <person name="van der Wel H."/>
            <person name="Katoh-Kurasawa M."/>
            <person name="Dinh C."/>
            <person name="Coutinho P.M."/>
            <person name="Saito T."/>
            <person name="Elias M."/>
            <person name="Schaap P."/>
            <person name="Kay R.R."/>
            <person name="Henrissat B."/>
            <person name="Eichinger L."/>
            <person name="Rivero F."/>
            <person name="Putnam N.H."/>
            <person name="West C.M."/>
            <person name="Loomis W.F."/>
            <person name="Chisholm R.L."/>
            <person name="Shaulsky G."/>
            <person name="Strassmann J.E."/>
            <person name="Queller D.C."/>
            <person name="Kuspa A."/>
            <person name="Grigoriev I.V."/>
        </authorList>
    </citation>
    <scope>NUCLEOTIDE SEQUENCE [LARGE SCALE GENOMIC DNA]</scope>
    <source>
        <strain evidence="4">QSDP1</strain>
    </source>
</reference>
<evidence type="ECO:0000313" key="4">
    <source>
        <dbReference type="Proteomes" id="UP000001064"/>
    </source>
</evidence>
<dbReference type="VEuPathDB" id="AmoebaDB:DICPUDRAFT_87986"/>
<keyword evidence="1" id="KW-0378">Hydrolase</keyword>
<dbReference type="OrthoDB" id="1737613at2759"/>
<evidence type="ECO:0000256" key="1">
    <source>
        <dbReference type="ARBA" id="ARBA00022801"/>
    </source>
</evidence>
<organism evidence="3 4">
    <name type="scientific">Dictyostelium purpureum</name>
    <name type="common">Slime mold</name>
    <dbReference type="NCBI Taxonomy" id="5786"/>
    <lineage>
        <taxon>Eukaryota</taxon>
        <taxon>Amoebozoa</taxon>
        <taxon>Evosea</taxon>
        <taxon>Eumycetozoa</taxon>
        <taxon>Dictyostelia</taxon>
        <taxon>Dictyosteliales</taxon>
        <taxon>Dictyosteliaceae</taxon>
        <taxon>Dictyostelium</taxon>
    </lineage>
</organism>
<dbReference type="InterPro" id="IPR018376">
    <property type="entry name" value="Enoyl-CoA_hyd/isom_CS"/>
</dbReference>
<dbReference type="PANTHER" id="PTHR43176:SF7">
    <property type="entry name" value="ENOYL-COA HYDRATASE_ISOMERASE DOMAIN-CONTAINING PROTEIN"/>
    <property type="match status" value="1"/>
</dbReference>
<dbReference type="PROSITE" id="PS00166">
    <property type="entry name" value="ENOYL_COA_HYDRATASE"/>
    <property type="match status" value="1"/>
</dbReference>
<keyword evidence="4" id="KW-1185">Reference proteome</keyword>
<evidence type="ECO:0000259" key="2">
    <source>
        <dbReference type="Pfam" id="PF16113"/>
    </source>
</evidence>
<dbReference type="RefSeq" id="XP_003288326.1">
    <property type="nucleotide sequence ID" value="XM_003288278.1"/>
</dbReference>
<feature type="domain" description="Enoyl-CoA hydratase/isomerase" evidence="2">
    <location>
        <begin position="1"/>
        <end position="316"/>
    </location>
</feature>
<dbReference type="InterPro" id="IPR032259">
    <property type="entry name" value="HIBYL-CoA-H"/>
</dbReference>
<dbReference type="Pfam" id="PF16113">
    <property type="entry name" value="ECH_2"/>
    <property type="match status" value="1"/>
</dbReference>
<dbReference type="STRING" id="5786.F0ZLN9"/>
<proteinExistence type="predicted"/>
<dbReference type="GeneID" id="10501744"/>